<evidence type="ECO:0000256" key="1">
    <source>
        <dbReference type="ARBA" id="ARBA00022441"/>
    </source>
</evidence>
<dbReference type="SUPFAM" id="SSF117281">
    <property type="entry name" value="Kelch motif"/>
    <property type="match status" value="1"/>
</dbReference>
<evidence type="ECO:0000256" key="2">
    <source>
        <dbReference type="ARBA" id="ARBA00022737"/>
    </source>
</evidence>
<reference evidence="4" key="1">
    <citation type="submission" date="2020-12" db="UniProtKB">
        <authorList>
            <consortium name="WormBaseParasite"/>
        </authorList>
    </citation>
    <scope>IDENTIFICATION</scope>
    <source>
        <strain evidence="4">MHco3</strain>
    </source>
</reference>
<evidence type="ECO:0000313" key="3">
    <source>
        <dbReference type="Proteomes" id="UP000025227"/>
    </source>
</evidence>
<accession>A0A7I4YFM0</accession>
<dbReference type="PROSITE" id="PS51257">
    <property type="entry name" value="PROKAR_LIPOPROTEIN"/>
    <property type="match status" value="1"/>
</dbReference>
<keyword evidence="1" id="KW-0880">Kelch repeat</keyword>
<dbReference type="Gene3D" id="2.120.10.80">
    <property type="entry name" value="Kelch-type beta propeller"/>
    <property type="match status" value="1"/>
</dbReference>
<sequence>MSTPRFCHGSAVLHGALYVVGGCNVNSGGLSSAEKYDFRADKWTAVPDMIRKRHCLGLAAVNGKLYAIGGHDYDSVDVFDPETNQWEHHSNTNCGRYCSGVAVLQKAYKTRK</sequence>
<dbReference type="AlphaFoldDB" id="A0A7I4YFM0"/>
<dbReference type="SMART" id="SM00612">
    <property type="entry name" value="Kelch"/>
    <property type="match status" value="2"/>
</dbReference>
<dbReference type="Proteomes" id="UP000025227">
    <property type="component" value="Unplaced"/>
</dbReference>
<keyword evidence="2" id="KW-0677">Repeat</keyword>
<dbReference type="InterPro" id="IPR006652">
    <property type="entry name" value="Kelch_1"/>
</dbReference>
<organism evidence="3 4">
    <name type="scientific">Haemonchus contortus</name>
    <name type="common">Barber pole worm</name>
    <dbReference type="NCBI Taxonomy" id="6289"/>
    <lineage>
        <taxon>Eukaryota</taxon>
        <taxon>Metazoa</taxon>
        <taxon>Ecdysozoa</taxon>
        <taxon>Nematoda</taxon>
        <taxon>Chromadorea</taxon>
        <taxon>Rhabditida</taxon>
        <taxon>Rhabditina</taxon>
        <taxon>Rhabditomorpha</taxon>
        <taxon>Strongyloidea</taxon>
        <taxon>Trichostrongylidae</taxon>
        <taxon>Haemonchus</taxon>
    </lineage>
</organism>
<name>A0A7I4YFM0_HAECO</name>
<dbReference type="OrthoDB" id="5857284at2759"/>
<protein>
    <submittedName>
        <fullName evidence="4">Kelch repeat type 1 domain containing protein</fullName>
    </submittedName>
</protein>
<keyword evidence="3" id="KW-1185">Reference proteome</keyword>
<proteinExistence type="predicted"/>
<dbReference type="InterPro" id="IPR015915">
    <property type="entry name" value="Kelch-typ_b-propeller"/>
</dbReference>
<dbReference type="OMA" id="KWHTLAN"/>
<dbReference type="WBParaSite" id="HCON_00085405-00001">
    <property type="protein sequence ID" value="HCON_00085405-00001"/>
    <property type="gene ID" value="HCON_00085405"/>
</dbReference>
<dbReference type="PANTHER" id="PTHR46344:SF27">
    <property type="entry name" value="KELCH REPEAT SUPERFAMILY PROTEIN"/>
    <property type="match status" value="1"/>
</dbReference>
<evidence type="ECO:0000313" key="4">
    <source>
        <dbReference type="WBParaSite" id="HCON_00085405-00001"/>
    </source>
</evidence>
<dbReference type="Pfam" id="PF01344">
    <property type="entry name" value="Kelch_1"/>
    <property type="match status" value="2"/>
</dbReference>
<dbReference type="PANTHER" id="PTHR46344">
    <property type="entry name" value="OS02G0202900 PROTEIN"/>
    <property type="match status" value="1"/>
</dbReference>